<protein>
    <recommendedName>
        <fullName evidence="4">DUF1552 domain-containing protein</fullName>
    </recommendedName>
</protein>
<evidence type="ECO:0000313" key="2">
    <source>
        <dbReference type="EMBL" id="PCI77584.1"/>
    </source>
</evidence>
<feature type="chain" id="PRO_5013195731" description="DUF1552 domain-containing protein" evidence="1">
    <location>
        <begin position="35"/>
        <end position="444"/>
    </location>
</feature>
<dbReference type="PROSITE" id="PS51318">
    <property type="entry name" value="TAT"/>
    <property type="match status" value="1"/>
</dbReference>
<dbReference type="EMBL" id="NVUL01000044">
    <property type="protein sequence ID" value="PCI77584.1"/>
    <property type="molecule type" value="Genomic_DNA"/>
</dbReference>
<sequence>MNIFKKTLPRRTVLRGLGASLALPLLDSMVPALSSASALEAQPVKRLGVVYVPNGMAMKSWTPTTEGAGFEMTRILQPMAAYQDRMLVLTGLNGVSSNAGVHASASTRFLTGVTPARTESDLEASVSLDQLVARQLGRQTQLGSLELALDQSDVFGSCDIGFSCQYTSTISWRDSYTPLPMETNPRVVFERLFGDTGTTDPEVRLQRIRKDRSLLDSVTERISELNRSVGAGDRAKLDQYLDAVRDVERRIEMAEAQSNRELPQVEQPSGIPDTYEEHAKLMFDMQVLAYQTDLTRVITFMLGRELSGRTYAEIGVPDSHHPTSHHRDDPVLYEKVTKINEFHTSLFSYYLDKLDATPDGNGSLLDNMLMLYGAGMSDSNRHQNTGLPLVLLGGGSGTVKGGRHLRYAEGTPISNLHLTMLERMGIPMDQMSNSTGHLDLLSDV</sequence>
<dbReference type="Pfam" id="PF07586">
    <property type="entry name" value="HXXSHH"/>
    <property type="match status" value="1"/>
</dbReference>
<dbReference type="InterPro" id="IPR011447">
    <property type="entry name" value="DUF1552"/>
</dbReference>
<evidence type="ECO:0000313" key="3">
    <source>
        <dbReference type="Proteomes" id="UP000218767"/>
    </source>
</evidence>
<organism evidence="2 3">
    <name type="scientific">SAR86 cluster bacterium</name>
    <dbReference type="NCBI Taxonomy" id="2030880"/>
    <lineage>
        <taxon>Bacteria</taxon>
        <taxon>Pseudomonadati</taxon>
        <taxon>Pseudomonadota</taxon>
        <taxon>Gammaproteobacteria</taxon>
        <taxon>SAR86 cluster</taxon>
    </lineage>
</organism>
<feature type="signal peptide" evidence="1">
    <location>
        <begin position="1"/>
        <end position="34"/>
    </location>
</feature>
<evidence type="ECO:0008006" key="4">
    <source>
        <dbReference type="Google" id="ProtNLM"/>
    </source>
</evidence>
<dbReference type="AlphaFoldDB" id="A0A2A4X4Y9"/>
<accession>A0A2A4X4Y9</accession>
<gene>
    <name evidence="2" type="ORF">COB20_07680</name>
</gene>
<reference evidence="3" key="1">
    <citation type="submission" date="2017-08" db="EMBL/GenBank/DDBJ databases">
        <title>A dynamic microbial community with high functional redundancy inhabits the cold, oxic subseafloor aquifer.</title>
        <authorList>
            <person name="Tully B.J."/>
            <person name="Wheat C.G."/>
            <person name="Glazer B.T."/>
            <person name="Huber J.A."/>
        </authorList>
    </citation>
    <scope>NUCLEOTIDE SEQUENCE [LARGE SCALE GENOMIC DNA]</scope>
</reference>
<dbReference type="InterPro" id="IPR006311">
    <property type="entry name" value="TAT_signal"/>
</dbReference>
<name>A0A2A4X4Y9_9GAMM</name>
<evidence type="ECO:0000256" key="1">
    <source>
        <dbReference type="SAM" id="SignalP"/>
    </source>
</evidence>
<keyword evidence="1" id="KW-0732">Signal</keyword>
<dbReference type="Proteomes" id="UP000218767">
    <property type="component" value="Unassembled WGS sequence"/>
</dbReference>
<proteinExistence type="predicted"/>
<comment type="caution">
    <text evidence="2">The sequence shown here is derived from an EMBL/GenBank/DDBJ whole genome shotgun (WGS) entry which is preliminary data.</text>
</comment>